<organism evidence="1">
    <name type="scientific">hydrothermal vent metagenome</name>
    <dbReference type="NCBI Taxonomy" id="652676"/>
    <lineage>
        <taxon>unclassified sequences</taxon>
        <taxon>metagenomes</taxon>
        <taxon>ecological metagenomes</taxon>
    </lineage>
</organism>
<dbReference type="AlphaFoldDB" id="A0A1W1C3L7"/>
<evidence type="ECO:0008006" key="2">
    <source>
        <dbReference type="Google" id="ProtNLM"/>
    </source>
</evidence>
<proteinExistence type="predicted"/>
<accession>A0A1W1C3L7</accession>
<gene>
    <name evidence="1" type="ORF">MNB_SV-14-334</name>
</gene>
<evidence type="ECO:0000313" key="1">
    <source>
        <dbReference type="EMBL" id="SFV60312.1"/>
    </source>
</evidence>
<dbReference type="SUPFAM" id="SSF53300">
    <property type="entry name" value="vWA-like"/>
    <property type="match status" value="1"/>
</dbReference>
<sequence length="133" mass="15459">MVDGMRKALEILDDRKKWYKSTGQTYYRPYVVLMTDGYPDQGQDVNWLGSEIDRLYKGKHLNFWAFGVEGADMKLLEQIGHDDSLVQKLKGLEFVKFFRWLSASMSTISNSKEDDELDIAPKSENKNPFQIKI</sequence>
<reference evidence="1" key="1">
    <citation type="submission" date="2016-10" db="EMBL/GenBank/DDBJ databases">
        <authorList>
            <person name="de Groot N.N."/>
        </authorList>
    </citation>
    <scope>NUCLEOTIDE SEQUENCE</scope>
</reference>
<protein>
    <recommendedName>
        <fullName evidence="2">VWFA domain-containing protein</fullName>
    </recommendedName>
</protein>
<dbReference type="InterPro" id="IPR036465">
    <property type="entry name" value="vWFA_dom_sf"/>
</dbReference>
<dbReference type="Gene3D" id="3.40.50.410">
    <property type="entry name" value="von Willebrand factor, type A domain"/>
    <property type="match status" value="1"/>
</dbReference>
<name>A0A1W1C3L7_9ZZZZ</name>
<dbReference type="EMBL" id="FPHN01000113">
    <property type="protein sequence ID" value="SFV60312.1"/>
    <property type="molecule type" value="Genomic_DNA"/>
</dbReference>